<feature type="region of interest" description="Disordered" evidence="1">
    <location>
        <begin position="1"/>
        <end position="20"/>
    </location>
</feature>
<organism evidence="3 4">
    <name type="scientific">Bradyrhizobium hipponense</name>
    <dbReference type="NCBI Taxonomy" id="2605638"/>
    <lineage>
        <taxon>Bacteria</taxon>
        <taxon>Pseudomonadati</taxon>
        <taxon>Pseudomonadota</taxon>
        <taxon>Alphaproteobacteria</taxon>
        <taxon>Hyphomicrobiales</taxon>
        <taxon>Nitrobacteraceae</taxon>
        <taxon>Bradyrhizobium</taxon>
    </lineage>
</organism>
<proteinExistence type="predicted"/>
<dbReference type="Proteomes" id="UP000324797">
    <property type="component" value="Unassembled WGS sequence"/>
</dbReference>
<evidence type="ECO:0000256" key="2">
    <source>
        <dbReference type="SAM" id="Phobius"/>
    </source>
</evidence>
<keyword evidence="2" id="KW-1133">Transmembrane helix</keyword>
<protein>
    <submittedName>
        <fullName evidence="3">Uncharacterized protein</fullName>
    </submittedName>
</protein>
<dbReference type="EMBL" id="VSTH01000014">
    <property type="protein sequence ID" value="TYO68030.1"/>
    <property type="molecule type" value="Genomic_DNA"/>
</dbReference>
<gene>
    <name evidence="3" type="ORF">FXV83_03105</name>
</gene>
<evidence type="ECO:0000256" key="1">
    <source>
        <dbReference type="SAM" id="MobiDB-lite"/>
    </source>
</evidence>
<comment type="caution">
    <text evidence="3">The sequence shown here is derived from an EMBL/GenBank/DDBJ whole genome shotgun (WGS) entry which is preliminary data.</text>
</comment>
<evidence type="ECO:0000313" key="3">
    <source>
        <dbReference type="EMBL" id="TYO68030.1"/>
    </source>
</evidence>
<keyword evidence="4" id="KW-1185">Reference proteome</keyword>
<reference evidence="3 4" key="1">
    <citation type="submission" date="2019-08" db="EMBL/GenBank/DDBJ databases">
        <title>Bradyrhizobium hipponensis sp. nov., a rhizobium isolated from a Lupinus angustifolius root nodule in Tunisia.</title>
        <authorList>
            <person name="Off K."/>
            <person name="Rejili M."/>
            <person name="Mars M."/>
            <person name="Brachmann A."/>
            <person name="Marin M."/>
        </authorList>
    </citation>
    <scope>NUCLEOTIDE SEQUENCE [LARGE SCALE GENOMIC DNA]</scope>
    <source>
        <strain evidence="4">aSej3</strain>
    </source>
</reference>
<sequence>MLDTQNTTHSRANEGTRSYPAEKARQGEIILRKPWMRVVFIAGLVGCLLLVLGIRIAAGL</sequence>
<feature type="compositionally biased region" description="Polar residues" evidence="1">
    <location>
        <begin position="1"/>
        <end position="16"/>
    </location>
</feature>
<accession>A0A5S4YUG7</accession>
<keyword evidence="2" id="KW-0812">Transmembrane</keyword>
<keyword evidence="2" id="KW-0472">Membrane</keyword>
<feature type="transmembrane region" description="Helical" evidence="2">
    <location>
        <begin position="35"/>
        <end position="58"/>
    </location>
</feature>
<dbReference type="AlphaFoldDB" id="A0A5S4YUG7"/>
<name>A0A5S4YUG7_9BRAD</name>
<evidence type="ECO:0000313" key="4">
    <source>
        <dbReference type="Proteomes" id="UP000324797"/>
    </source>
</evidence>